<keyword evidence="1" id="KW-0433">Leucine-rich repeat</keyword>
<feature type="transmembrane region" description="Helical" evidence="4">
    <location>
        <begin position="557"/>
        <end position="579"/>
    </location>
</feature>
<feature type="compositionally biased region" description="Low complexity" evidence="3">
    <location>
        <begin position="376"/>
        <end position="388"/>
    </location>
</feature>
<feature type="region of interest" description="Disordered" evidence="3">
    <location>
        <begin position="294"/>
        <end position="413"/>
    </location>
</feature>
<dbReference type="RefSeq" id="XP_011500415.1">
    <property type="nucleotide sequence ID" value="XM_011502113.1"/>
</dbReference>
<reference evidence="7 8" key="1">
    <citation type="submission" date="2025-04" db="UniProtKB">
        <authorList>
            <consortium name="RefSeq"/>
        </authorList>
    </citation>
    <scope>IDENTIFICATION</scope>
</reference>
<evidence type="ECO:0000256" key="4">
    <source>
        <dbReference type="SAM" id="Phobius"/>
    </source>
</evidence>
<dbReference type="SMART" id="SM00369">
    <property type="entry name" value="LRR_TYP"/>
    <property type="match status" value="3"/>
</dbReference>
<dbReference type="AlphaFoldDB" id="A0AAJ7DXW4"/>
<feature type="compositionally biased region" description="Low complexity" evidence="3">
    <location>
        <begin position="294"/>
        <end position="322"/>
    </location>
</feature>
<evidence type="ECO:0000256" key="1">
    <source>
        <dbReference type="ARBA" id="ARBA00022614"/>
    </source>
</evidence>
<dbReference type="InterPro" id="IPR001611">
    <property type="entry name" value="Leu-rich_rpt"/>
</dbReference>
<keyword evidence="4" id="KW-0812">Transmembrane</keyword>
<feature type="compositionally biased region" description="Acidic residues" evidence="3">
    <location>
        <begin position="397"/>
        <end position="406"/>
    </location>
</feature>
<evidence type="ECO:0000313" key="7">
    <source>
        <dbReference type="RefSeq" id="XP_011500415.1"/>
    </source>
</evidence>
<feature type="compositionally biased region" description="Polar residues" evidence="3">
    <location>
        <begin position="463"/>
        <end position="477"/>
    </location>
</feature>
<dbReference type="Pfam" id="PF13855">
    <property type="entry name" value="LRR_8"/>
    <property type="match status" value="1"/>
</dbReference>
<evidence type="ECO:0000256" key="5">
    <source>
        <dbReference type="SAM" id="SignalP"/>
    </source>
</evidence>
<dbReference type="SUPFAM" id="SSF52058">
    <property type="entry name" value="L domain-like"/>
    <property type="match status" value="1"/>
</dbReference>
<dbReference type="CTD" id="37548"/>
<keyword evidence="2" id="KW-0677">Repeat</keyword>
<evidence type="ECO:0000313" key="6">
    <source>
        <dbReference type="Proteomes" id="UP000695007"/>
    </source>
</evidence>
<dbReference type="Proteomes" id="UP000695007">
    <property type="component" value="Unplaced"/>
</dbReference>
<keyword evidence="4" id="KW-1133">Transmembrane helix</keyword>
<dbReference type="PANTHER" id="PTHR24369">
    <property type="entry name" value="ANTIGEN BSP, PUTATIVE-RELATED"/>
    <property type="match status" value="1"/>
</dbReference>
<dbReference type="RefSeq" id="XP_011500416.1">
    <property type="nucleotide sequence ID" value="XM_011502114.1"/>
</dbReference>
<accession>A0AAJ7DXW4</accession>
<dbReference type="InterPro" id="IPR003591">
    <property type="entry name" value="Leu-rich_rpt_typical-subtyp"/>
</dbReference>
<sequence>MRTYEFGCLLLAIFAAVWDTADSLCSLDKYAAALCHDLEDARYIDTYHLHALRAPSSSKILAPGNFNNLTSLRHLDLSNGNIVIIKSGSFAKLGSLQTLNLANNRISHLEAGAFDGLKRVYSLKLEGNAIRQLPSALISLKELRVLDISGNALNCNCASMKLRDALLARGIKIGKKTYCSEPSSVKRASIFKPETGLMCEFEKQDLVMQADQPIDDMVDGSGEVETEETISESDFAYDEREEDRTLLIESEEEAALESTLMPVTRTTARTTGSRSWTTSTTMAPRTLSIITTMASSTLSTSTTATPETSSITTTTSARSAYTDNVSVSTGPTKDDITFEDTEEPLRVESVTTSAPSGTDVKQDEAGPTSSGAAENTVSSYATSTSASTLDHVVPDEGSGESDDDGSGSEGSGIIARMPAIDFNETSRGAFDEDEAQASSSSTTTTTESSSWWGLGSIISNLNPWGSSDTTAAPSSTEKSAEDDLREEEFIQVTNDASTRESIDTVKHTVIPSATPNLPNIVPTDEGALDLTSQDVTSKNLEDNSVDTSPSQDNKKGIGSYIVLITLLVILAILLGFAIYKGDLCRKKRKRRDVERGTEMKDMQRTLLDQNVTQPKVQPINGNTMENVPLMNSASLPDEPKCNQKRYDVSPTSLASNGPNKTNGIAIEVNDPIKPSRKSLKQDIEAPLNGLNPPMEAIDAPTRTSLHSECNEIINALDYCEQPPLTPGAHRVKITMQDNPDSVPKTPILITRMKDGDKLIKAP</sequence>
<keyword evidence="4" id="KW-0472">Membrane</keyword>
<dbReference type="InterPro" id="IPR050541">
    <property type="entry name" value="LRR_TM_domain-containing"/>
</dbReference>
<dbReference type="GeneID" id="105364229"/>
<dbReference type="PROSITE" id="PS51450">
    <property type="entry name" value="LRR"/>
    <property type="match status" value="1"/>
</dbReference>
<dbReference type="Gene3D" id="3.80.10.10">
    <property type="entry name" value="Ribonuclease Inhibitor"/>
    <property type="match status" value="1"/>
</dbReference>
<dbReference type="GO" id="GO:0005886">
    <property type="term" value="C:plasma membrane"/>
    <property type="evidence" value="ECO:0007669"/>
    <property type="project" value="TreeGrafter"/>
</dbReference>
<dbReference type="KEGG" id="csol:105364229"/>
<organism evidence="6 8">
    <name type="scientific">Ceratosolen solmsi marchali</name>
    <dbReference type="NCBI Taxonomy" id="326594"/>
    <lineage>
        <taxon>Eukaryota</taxon>
        <taxon>Metazoa</taxon>
        <taxon>Ecdysozoa</taxon>
        <taxon>Arthropoda</taxon>
        <taxon>Hexapoda</taxon>
        <taxon>Insecta</taxon>
        <taxon>Pterygota</taxon>
        <taxon>Neoptera</taxon>
        <taxon>Endopterygota</taxon>
        <taxon>Hymenoptera</taxon>
        <taxon>Apocrita</taxon>
        <taxon>Proctotrupomorpha</taxon>
        <taxon>Chalcidoidea</taxon>
        <taxon>Agaonidae</taxon>
        <taxon>Agaoninae</taxon>
        <taxon>Ceratosolen</taxon>
    </lineage>
</organism>
<gene>
    <name evidence="7 8" type="primary">LOC105364229</name>
</gene>
<feature type="chain" id="PRO_5044708727" evidence="5">
    <location>
        <begin position="24"/>
        <end position="762"/>
    </location>
</feature>
<feature type="region of interest" description="Disordered" evidence="3">
    <location>
        <begin position="463"/>
        <end position="484"/>
    </location>
</feature>
<protein>
    <submittedName>
        <fullName evidence="7 8">Cell wall integrity and stress response component 4-like</fullName>
    </submittedName>
</protein>
<evidence type="ECO:0000256" key="3">
    <source>
        <dbReference type="SAM" id="MobiDB-lite"/>
    </source>
</evidence>
<evidence type="ECO:0000256" key="2">
    <source>
        <dbReference type="ARBA" id="ARBA00022737"/>
    </source>
</evidence>
<dbReference type="PANTHER" id="PTHR24369:SF211">
    <property type="entry name" value="LEUCINE-RICH REPEAT-CONTAINING PROTEIN 15-LIKE"/>
    <property type="match status" value="1"/>
</dbReference>
<feature type="signal peptide" evidence="5">
    <location>
        <begin position="1"/>
        <end position="23"/>
    </location>
</feature>
<name>A0AAJ7DXW4_9HYME</name>
<evidence type="ECO:0000313" key="8">
    <source>
        <dbReference type="RefSeq" id="XP_011500416.1"/>
    </source>
</evidence>
<keyword evidence="6" id="KW-1185">Reference proteome</keyword>
<keyword evidence="5" id="KW-0732">Signal</keyword>
<dbReference type="InterPro" id="IPR032675">
    <property type="entry name" value="LRR_dom_sf"/>
</dbReference>
<proteinExistence type="predicted"/>